<dbReference type="InterPro" id="IPR036390">
    <property type="entry name" value="WH_DNA-bd_sf"/>
</dbReference>
<dbReference type="SMART" id="SM00100">
    <property type="entry name" value="cNMP"/>
    <property type="match status" value="1"/>
</dbReference>
<dbReference type="SUPFAM" id="SSF51206">
    <property type="entry name" value="cAMP-binding domain-like"/>
    <property type="match status" value="1"/>
</dbReference>
<dbReference type="AlphaFoldDB" id="A0A437S586"/>
<dbReference type="PROSITE" id="PS51063">
    <property type="entry name" value="HTH_CRP_2"/>
    <property type="match status" value="1"/>
</dbReference>
<dbReference type="Proteomes" id="UP000288812">
    <property type="component" value="Unassembled WGS sequence"/>
</dbReference>
<evidence type="ECO:0000256" key="3">
    <source>
        <dbReference type="ARBA" id="ARBA00023163"/>
    </source>
</evidence>
<evidence type="ECO:0000259" key="4">
    <source>
        <dbReference type="PROSITE" id="PS50042"/>
    </source>
</evidence>
<reference evidence="6 7" key="1">
    <citation type="submission" date="2018-11" db="EMBL/GenBank/DDBJ databases">
        <title>Genome sequencing and assembly of Anaerosphaera sp. nov., GS7-6-2.</title>
        <authorList>
            <person name="Rettenmaier R."/>
            <person name="Liebl W."/>
            <person name="Zverlov V."/>
        </authorList>
    </citation>
    <scope>NUCLEOTIDE SEQUENCE [LARGE SCALE GENOMIC DNA]</scope>
    <source>
        <strain evidence="6 7">GS7-6-2</strain>
    </source>
</reference>
<dbReference type="RefSeq" id="WP_127725001.1">
    <property type="nucleotide sequence ID" value="NZ_RLIH01000013.1"/>
</dbReference>
<dbReference type="InterPro" id="IPR050397">
    <property type="entry name" value="Env_Response_Regulators"/>
</dbReference>
<comment type="caution">
    <text evidence="6">The sequence shown here is derived from an EMBL/GenBank/DDBJ whole genome shotgun (WGS) entry which is preliminary data.</text>
</comment>
<evidence type="ECO:0000256" key="1">
    <source>
        <dbReference type="ARBA" id="ARBA00023015"/>
    </source>
</evidence>
<dbReference type="PRINTS" id="PR00034">
    <property type="entry name" value="HTHCRP"/>
</dbReference>
<evidence type="ECO:0000313" key="7">
    <source>
        <dbReference type="Proteomes" id="UP000288812"/>
    </source>
</evidence>
<sequence length="218" mass="25137">MSTKSNLFKGLSFSEIEDFLNNNFAKYLKFKKGEEVFLQGEKPEYLFILERGSVVVENTNSSGKRSIVNIFNERGTVFGEVYLYLEGEYDYSCFSNEDTEVLAIPKKALEFNENIDKIKTILLNNMLSILAAKALYLNKKLLISSSYSLREKLAKFFMEQAIDEKTVNLNFTREELADYLGATRPSISRELMNMHNDGLIEVGRKNIKINKEELEKFL</sequence>
<dbReference type="CDD" id="cd00038">
    <property type="entry name" value="CAP_ED"/>
    <property type="match status" value="1"/>
</dbReference>
<dbReference type="InterPro" id="IPR000595">
    <property type="entry name" value="cNMP-bd_dom"/>
</dbReference>
<dbReference type="InterPro" id="IPR014710">
    <property type="entry name" value="RmlC-like_jellyroll"/>
</dbReference>
<proteinExistence type="predicted"/>
<keyword evidence="1" id="KW-0805">Transcription regulation</keyword>
<keyword evidence="2" id="KW-0238">DNA-binding</keyword>
<feature type="domain" description="HTH crp-type" evidence="5">
    <location>
        <begin position="147"/>
        <end position="213"/>
    </location>
</feature>
<gene>
    <name evidence="6" type="ORF">EF514_08450</name>
</gene>
<dbReference type="Gene3D" id="2.60.120.10">
    <property type="entry name" value="Jelly Rolls"/>
    <property type="match status" value="1"/>
</dbReference>
<dbReference type="SUPFAM" id="SSF46785">
    <property type="entry name" value="Winged helix' DNA-binding domain"/>
    <property type="match status" value="1"/>
</dbReference>
<accession>A0A437S586</accession>
<dbReference type="OrthoDB" id="3176638at2"/>
<feature type="domain" description="Cyclic nucleotide-binding" evidence="4">
    <location>
        <begin position="7"/>
        <end position="110"/>
    </location>
</feature>
<keyword evidence="3" id="KW-0804">Transcription</keyword>
<evidence type="ECO:0000313" key="6">
    <source>
        <dbReference type="EMBL" id="RVU54202.1"/>
    </source>
</evidence>
<evidence type="ECO:0000259" key="5">
    <source>
        <dbReference type="PROSITE" id="PS51063"/>
    </source>
</evidence>
<dbReference type="SMART" id="SM00419">
    <property type="entry name" value="HTH_CRP"/>
    <property type="match status" value="1"/>
</dbReference>
<name>A0A437S586_9FIRM</name>
<dbReference type="PANTHER" id="PTHR24567">
    <property type="entry name" value="CRP FAMILY TRANSCRIPTIONAL REGULATORY PROTEIN"/>
    <property type="match status" value="1"/>
</dbReference>
<protein>
    <submittedName>
        <fullName evidence="6">Crp/Fnr family transcriptional regulator</fullName>
    </submittedName>
</protein>
<dbReference type="GO" id="GO:0003700">
    <property type="term" value="F:DNA-binding transcription factor activity"/>
    <property type="evidence" value="ECO:0007669"/>
    <property type="project" value="TreeGrafter"/>
</dbReference>
<dbReference type="EMBL" id="RLIH01000013">
    <property type="protein sequence ID" value="RVU54202.1"/>
    <property type="molecule type" value="Genomic_DNA"/>
</dbReference>
<dbReference type="PROSITE" id="PS50042">
    <property type="entry name" value="CNMP_BINDING_3"/>
    <property type="match status" value="1"/>
</dbReference>
<organism evidence="6 7">
    <name type="scientific">Anaerosphaera multitolerans</name>
    <dbReference type="NCBI Taxonomy" id="2487351"/>
    <lineage>
        <taxon>Bacteria</taxon>
        <taxon>Bacillati</taxon>
        <taxon>Bacillota</taxon>
        <taxon>Tissierellia</taxon>
        <taxon>Tissierellales</taxon>
        <taxon>Peptoniphilaceae</taxon>
        <taxon>Anaerosphaera</taxon>
    </lineage>
</organism>
<dbReference type="InterPro" id="IPR018490">
    <property type="entry name" value="cNMP-bd_dom_sf"/>
</dbReference>
<dbReference type="Pfam" id="PF00027">
    <property type="entry name" value="cNMP_binding"/>
    <property type="match status" value="1"/>
</dbReference>
<dbReference type="Pfam" id="PF13545">
    <property type="entry name" value="HTH_Crp_2"/>
    <property type="match status" value="1"/>
</dbReference>
<evidence type="ECO:0000256" key="2">
    <source>
        <dbReference type="ARBA" id="ARBA00023125"/>
    </source>
</evidence>
<keyword evidence="7" id="KW-1185">Reference proteome</keyword>
<dbReference type="GO" id="GO:0003677">
    <property type="term" value="F:DNA binding"/>
    <property type="evidence" value="ECO:0007669"/>
    <property type="project" value="UniProtKB-KW"/>
</dbReference>
<dbReference type="PANTHER" id="PTHR24567:SF58">
    <property type="entry name" value="CYCLIC AMP-BINDING REGULATORY PROTEIN"/>
    <property type="match status" value="1"/>
</dbReference>
<dbReference type="GO" id="GO:0005829">
    <property type="term" value="C:cytosol"/>
    <property type="evidence" value="ECO:0007669"/>
    <property type="project" value="TreeGrafter"/>
</dbReference>
<dbReference type="InterPro" id="IPR012318">
    <property type="entry name" value="HTH_CRP"/>
</dbReference>